<feature type="domain" description="ABC3 transporter permease C-terminal" evidence="8">
    <location>
        <begin position="292"/>
        <end position="408"/>
    </location>
</feature>
<gene>
    <name evidence="10" type="ORF">FHR37_002740</name>
    <name evidence="11" type="ORF">SAMN05421678_10693</name>
</gene>
<evidence type="ECO:0000313" key="12">
    <source>
        <dbReference type="Proteomes" id="UP000199052"/>
    </source>
</evidence>
<comment type="subcellular location">
    <subcellularLocation>
        <location evidence="1">Cell membrane</location>
        <topology evidence="1">Multi-pass membrane protein</topology>
    </subcellularLocation>
</comment>
<evidence type="ECO:0000313" key="13">
    <source>
        <dbReference type="Proteomes" id="UP000533017"/>
    </source>
</evidence>
<feature type="transmembrane region" description="Helical" evidence="7">
    <location>
        <begin position="492"/>
        <end position="514"/>
    </location>
</feature>
<keyword evidence="3 7" id="KW-0812">Transmembrane</keyword>
<evidence type="ECO:0000313" key="10">
    <source>
        <dbReference type="EMBL" id="NYH83889.1"/>
    </source>
</evidence>
<protein>
    <submittedName>
        <fullName evidence="10 11">ABC transport system permease protein</fullName>
    </submittedName>
</protein>
<dbReference type="EMBL" id="JACBZA010000001">
    <property type="protein sequence ID" value="NYH83889.1"/>
    <property type="molecule type" value="Genomic_DNA"/>
</dbReference>
<organism evidence="11 12">
    <name type="scientific">Actinopolymorpha cephalotaxi</name>
    <dbReference type="NCBI Taxonomy" id="504797"/>
    <lineage>
        <taxon>Bacteria</taxon>
        <taxon>Bacillati</taxon>
        <taxon>Actinomycetota</taxon>
        <taxon>Actinomycetes</taxon>
        <taxon>Propionibacteriales</taxon>
        <taxon>Actinopolymorphaceae</taxon>
        <taxon>Actinopolymorpha</taxon>
    </lineage>
</organism>
<dbReference type="PANTHER" id="PTHR30572:SF4">
    <property type="entry name" value="ABC TRANSPORTER PERMEASE YTRF"/>
    <property type="match status" value="1"/>
</dbReference>
<dbReference type="RefSeq" id="WP_092883330.1">
    <property type="nucleotide sequence ID" value="NZ_FOOI01000006.1"/>
</dbReference>
<evidence type="ECO:0000256" key="6">
    <source>
        <dbReference type="ARBA" id="ARBA00038076"/>
    </source>
</evidence>
<dbReference type="PANTHER" id="PTHR30572">
    <property type="entry name" value="MEMBRANE COMPONENT OF TRANSPORTER-RELATED"/>
    <property type="match status" value="1"/>
</dbReference>
<dbReference type="GO" id="GO:0005886">
    <property type="term" value="C:plasma membrane"/>
    <property type="evidence" value="ECO:0007669"/>
    <property type="project" value="UniProtKB-SubCell"/>
</dbReference>
<feature type="transmembrane region" description="Helical" evidence="7">
    <location>
        <begin position="576"/>
        <end position="596"/>
    </location>
</feature>
<evidence type="ECO:0000256" key="4">
    <source>
        <dbReference type="ARBA" id="ARBA00022989"/>
    </source>
</evidence>
<proteinExistence type="inferred from homology"/>
<dbReference type="Pfam" id="PF02687">
    <property type="entry name" value="FtsX"/>
    <property type="match status" value="2"/>
</dbReference>
<sequence length="615" mass="62935">MSRILLVGRLAVRDLRRRPGQAALLLLALAAATTTLTVGLVLQGVTDQPNQRTRAVTAGPDVVAGTAPAPGRPADLAELRRLAGEPGVVAVSGPYPYTQKTMTVGGRPVTAWLQGRDTESAPVDRPALTAGEWTHPGGAVLEAGFAKALGIRTGDRVDIGGRPFNVAGLAVTAASGQYPKVCFAPCWGGAAKPLPPTGPPNGPPTADVGPSPFTLGPAGLIWLTEADTRSLAGRDALGYVLNVKLADEEAAPAFAAAHVTGNGNFTLMTWQDVQVLNAWLTEANQFSMLLGSWLLGLIALASIVVLVGTRMADQTRRVGLLKAVGATPELVAAVLLVEHLVIALLASVTGLAAGRLLAPVLTTPSAGLLGRAAPAPFTVTTIVSVMTAALGIAAAATFVPAVRAARTSTMRALAGTVRPPRRRPRLIALSARLPVPLLLALRIAARRPRRTWLGVFAVAVTITGVTCALATRAHRFEEAAPGLDPRLAMTQGLLVITVMLAVQAVVNTICLVWATTLDTRPSAALARALGATPAQISGGLSSAQVLPALAGALLGVACGLGLAQVLDDDPLTVPPLWQLAAVLLGTGLVIAACTALPARIGAVRPPGPTLDAPRS</sequence>
<feature type="transmembrane region" description="Helical" evidence="7">
    <location>
        <begin position="330"/>
        <end position="357"/>
    </location>
</feature>
<dbReference type="Proteomes" id="UP000199052">
    <property type="component" value="Unassembled WGS sequence"/>
</dbReference>
<dbReference type="STRING" id="504797.SAMN05421678_10693"/>
<dbReference type="OrthoDB" id="9780560at2"/>
<evidence type="ECO:0000256" key="2">
    <source>
        <dbReference type="ARBA" id="ARBA00022475"/>
    </source>
</evidence>
<feature type="domain" description="MacB-like periplasmic core" evidence="9">
    <location>
        <begin position="26"/>
        <end position="172"/>
    </location>
</feature>
<evidence type="ECO:0000313" key="11">
    <source>
        <dbReference type="EMBL" id="SFG47276.1"/>
    </source>
</evidence>
<keyword evidence="4 7" id="KW-1133">Transmembrane helix</keyword>
<dbReference type="InterPro" id="IPR050250">
    <property type="entry name" value="Macrolide_Exporter_MacB"/>
</dbReference>
<keyword evidence="5 7" id="KW-0472">Membrane</keyword>
<evidence type="ECO:0000256" key="5">
    <source>
        <dbReference type="ARBA" id="ARBA00023136"/>
    </source>
</evidence>
<dbReference type="InterPro" id="IPR025857">
    <property type="entry name" value="MacB_PCD"/>
</dbReference>
<feature type="transmembrane region" description="Helical" evidence="7">
    <location>
        <begin position="286"/>
        <end position="309"/>
    </location>
</feature>
<dbReference type="AlphaFoldDB" id="A0A1I2SB69"/>
<feature type="domain" description="ABC3 transporter permease C-terminal" evidence="8">
    <location>
        <begin position="495"/>
        <end position="595"/>
    </location>
</feature>
<comment type="similarity">
    <text evidence="6">Belongs to the ABC-4 integral membrane protein family.</text>
</comment>
<evidence type="ECO:0000256" key="3">
    <source>
        <dbReference type="ARBA" id="ARBA00022692"/>
    </source>
</evidence>
<dbReference type="InterPro" id="IPR003838">
    <property type="entry name" value="ABC3_permease_C"/>
</dbReference>
<name>A0A1I2SB69_9ACTN</name>
<evidence type="ECO:0000256" key="7">
    <source>
        <dbReference type="SAM" id="Phobius"/>
    </source>
</evidence>
<keyword evidence="2" id="KW-1003">Cell membrane</keyword>
<reference evidence="10 13" key="2">
    <citation type="submission" date="2020-07" db="EMBL/GenBank/DDBJ databases">
        <title>Sequencing the genomes of 1000 actinobacteria strains.</title>
        <authorList>
            <person name="Klenk H.-P."/>
        </authorList>
    </citation>
    <scope>NUCLEOTIDE SEQUENCE [LARGE SCALE GENOMIC DNA]</scope>
    <source>
        <strain evidence="10 13">DSM 45117</strain>
    </source>
</reference>
<evidence type="ECO:0000259" key="8">
    <source>
        <dbReference type="Pfam" id="PF02687"/>
    </source>
</evidence>
<keyword evidence="13" id="KW-1185">Reference proteome</keyword>
<feature type="transmembrane region" description="Helical" evidence="7">
    <location>
        <begin position="451"/>
        <end position="471"/>
    </location>
</feature>
<accession>A0A1I2SB69</accession>
<dbReference type="EMBL" id="FOOI01000006">
    <property type="protein sequence ID" value="SFG47276.1"/>
    <property type="molecule type" value="Genomic_DNA"/>
</dbReference>
<reference evidence="11 12" key="1">
    <citation type="submission" date="2016-10" db="EMBL/GenBank/DDBJ databases">
        <authorList>
            <person name="de Groot N.N."/>
        </authorList>
    </citation>
    <scope>NUCLEOTIDE SEQUENCE [LARGE SCALE GENOMIC DNA]</scope>
    <source>
        <strain evidence="11 12">CPCC 202808</strain>
    </source>
</reference>
<feature type="transmembrane region" description="Helical" evidence="7">
    <location>
        <begin position="377"/>
        <end position="405"/>
    </location>
</feature>
<dbReference type="GO" id="GO:0022857">
    <property type="term" value="F:transmembrane transporter activity"/>
    <property type="evidence" value="ECO:0007669"/>
    <property type="project" value="TreeGrafter"/>
</dbReference>
<evidence type="ECO:0000256" key="1">
    <source>
        <dbReference type="ARBA" id="ARBA00004651"/>
    </source>
</evidence>
<evidence type="ECO:0000259" key="9">
    <source>
        <dbReference type="Pfam" id="PF12704"/>
    </source>
</evidence>
<dbReference type="Pfam" id="PF12704">
    <property type="entry name" value="MacB_PCD"/>
    <property type="match status" value="1"/>
</dbReference>
<dbReference type="Proteomes" id="UP000533017">
    <property type="component" value="Unassembled WGS sequence"/>
</dbReference>